<evidence type="ECO:0000313" key="11">
    <source>
        <dbReference type="Proteomes" id="UP000076420"/>
    </source>
</evidence>
<dbReference type="GO" id="GO:0030182">
    <property type="term" value="P:neuron differentiation"/>
    <property type="evidence" value="ECO:0007669"/>
    <property type="project" value="TreeGrafter"/>
</dbReference>
<dbReference type="InterPro" id="IPR020845">
    <property type="entry name" value="AMP-binding_CS"/>
</dbReference>
<dbReference type="GO" id="GO:0005524">
    <property type="term" value="F:ATP binding"/>
    <property type="evidence" value="ECO:0007669"/>
    <property type="project" value="UniProtKB-KW"/>
</dbReference>
<keyword evidence="4" id="KW-0276">Fatty acid metabolism</keyword>
<accession>A0A2C9JI37</accession>
<feature type="transmembrane region" description="Helical" evidence="8">
    <location>
        <begin position="12"/>
        <end position="32"/>
    </location>
</feature>
<evidence type="ECO:0000256" key="4">
    <source>
        <dbReference type="ARBA" id="ARBA00022832"/>
    </source>
</evidence>
<proteinExistence type="inferred from homology"/>
<evidence type="ECO:0000256" key="5">
    <source>
        <dbReference type="ARBA" id="ARBA00022840"/>
    </source>
</evidence>
<evidence type="ECO:0000256" key="7">
    <source>
        <dbReference type="ARBA" id="ARBA00026121"/>
    </source>
</evidence>
<dbReference type="Gene3D" id="3.30.300.30">
    <property type="match status" value="1"/>
</dbReference>
<dbReference type="InterPro" id="IPR042099">
    <property type="entry name" value="ANL_N_sf"/>
</dbReference>
<dbReference type="AlphaFoldDB" id="A0A2C9JI37"/>
<comment type="similarity">
    <text evidence="1">Belongs to the ATP-dependent AMP-binding enzyme family.</text>
</comment>
<dbReference type="KEGG" id="bgt:106056378"/>
<evidence type="ECO:0000256" key="8">
    <source>
        <dbReference type="SAM" id="Phobius"/>
    </source>
</evidence>
<evidence type="ECO:0000259" key="9">
    <source>
        <dbReference type="Pfam" id="PF00501"/>
    </source>
</evidence>
<dbReference type="GO" id="GO:0005886">
    <property type="term" value="C:plasma membrane"/>
    <property type="evidence" value="ECO:0007669"/>
    <property type="project" value="TreeGrafter"/>
</dbReference>
<organism evidence="10 11">
    <name type="scientific">Biomphalaria glabrata</name>
    <name type="common">Bloodfluke planorb</name>
    <name type="synonym">Freshwater snail</name>
    <dbReference type="NCBI Taxonomy" id="6526"/>
    <lineage>
        <taxon>Eukaryota</taxon>
        <taxon>Metazoa</taxon>
        <taxon>Spiralia</taxon>
        <taxon>Lophotrochozoa</taxon>
        <taxon>Mollusca</taxon>
        <taxon>Gastropoda</taxon>
        <taxon>Heterobranchia</taxon>
        <taxon>Euthyneura</taxon>
        <taxon>Panpulmonata</taxon>
        <taxon>Hygrophila</taxon>
        <taxon>Lymnaeoidea</taxon>
        <taxon>Planorbidae</taxon>
        <taxon>Biomphalaria</taxon>
    </lineage>
</organism>
<sequence>MSSDSVVSSLVFALKAISFLFDLVTYLPYYIIQRPDKVVAKSRRLKAVPVSGKPSDPWRSVDIPKSGLTTALYPECTTLDDLFNRACKLYSNQPCLGTREVCSIEDEVQPNGKVFKKLVLGRYEWETYNEVAKRISNFGSGLAALGHEPRSKIGIFAETRAEWMISAQTCFKCNFPVVTFYATLGTDAIIHGINETQVTKVITSFDLLSKFQEVLPKTPSVTHIIVMGCTKAQISKVDLKVSEKITVIPMTAVESLGAEKKKVFEKPKPDDIAVIMYTSGSTGLPKGVMITHRNLLCGTSGQVERIPNLGEKDIYVGYLPLAHVLELSAEISCIARGARIGYSSPTTLTDKSSKIKRGSTGDVTILRPTLVAAVPVILDRIYKNVWEKVNSSSVIKRVLFRFAYEYKLKHLPKGFHTPLCDKIVFKSVKGLLGGNVRLMLSGGAPLSGTTQRFMNICFCCPVGQGYGLTETCGAGTVVEFDDLTTERVGSPLVCNEIMLRDWTEGNYTTENKPYPQGEVLIGGGNVTLGYYNSPEKTAEDFITIGGTRYFCTGDVGQFEEDGCLKIIDRKKDLVKLQHGEYISLAQIETVLKMCPLVEQICVVAHSDQESAVALIVPNEARLEALVKSLGLSKMDFKEMCTNEKVVSAVLKEMTSHGLKAKLQRVEIPNKICLFTEPWMPDTGLVTDAFKLKRKIIEDRFQEEIDGMYEAPAQ</sequence>
<name>A0A2C9JI37_BIOGL</name>
<dbReference type="EC" id="6.2.1.3" evidence="7"/>
<keyword evidence="8" id="KW-0812">Transmembrane</keyword>
<keyword evidence="5" id="KW-0067">ATP-binding</keyword>
<dbReference type="PANTHER" id="PTHR43272:SF83">
    <property type="entry name" value="ACYL-COA SYNTHETASE LONG-CHAIN, ISOFORM J"/>
    <property type="match status" value="1"/>
</dbReference>
<dbReference type="VEuPathDB" id="VectorBase:BGLAX_043522"/>
<keyword evidence="8" id="KW-0472">Membrane</keyword>
<evidence type="ECO:0000313" key="10">
    <source>
        <dbReference type="EnsemblMetazoa" id="BGLB002822-PB"/>
    </source>
</evidence>
<dbReference type="PROSITE" id="PS00455">
    <property type="entry name" value="AMP_BINDING"/>
    <property type="match status" value="1"/>
</dbReference>
<dbReference type="Pfam" id="PF00501">
    <property type="entry name" value="AMP-binding"/>
    <property type="match status" value="1"/>
</dbReference>
<dbReference type="Gene3D" id="3.40.50.12780">
    <property type="entry name" value="N-terminal domain of ligase-like"/>
    <property type="match status" value="1"/>
</dbReference>
<dbReference type="GO" id="GO:0005811">
    <property type="term" value="C:lipid droplet"/>
    <property type="evidence" value="ECO:0007669"/>
    <property type="project" value="TreeGrafter"/>
</dbReference>
<dbReference type="OrthoDB" id="1700726at2759"/>
<evidence type="ECO:0000256" key="2">
    <source>
        <dbReference type="ARBA" id="ARBA00022598"/>
    </source>
</evidence>
<dbReference type="VEuPathDB" id="VectorBase:BGLB002822"/>
<keyword evidence="2" id="KW-0436">Ligase</keyword>
<dbReference type="EnsemblMetazoa" id="BGLB002822-RB">
    <property type="protein sequence ID" value="BGLB002822-PB"/>
    <property type="gene ID" value="BGLB002822"/>
</dbReference>
<keyword evidence="8" id="KW-1133">Transmembrane helix</keyword>
<dbReference type="InterPro" id="IPR045851">
    <property type="entry name" value="AMP-bd_C_sf"/>
</dbReference>
<keyword evidence="4" id="KW-0443">Lipid metabolism</keyword>
<dbReference type="GO" id="GO:0004467">
    <property type="term" value="F:long-chain fatty acid-CoA ligase activity"/>
    <property type="evidence" value="ECO:0007669"/>
    <property type="project" value="UniProtKB-EC"/>
</dbReference>
<gene>
    <name evidence="10" type="primary">106056378</name>
</gene>
<comment type="catalytic activity">
    <reaction evidence="6">
        <text>a long-chain fatty acid + ATP + CoA = a long-chain fatty acyl-CoA + AMP + diphosphate</text>
        <dbReference type="Rhea" id="RHEA:15421"/>
        <dbReference type="ChEBI" id="CHEBI:30616"/>
        <dbReference type="ChEBI" id="CHEBI:33019"/>
        <dbReference type="ChEBI" id="CHEBI:57287"/>
        <dbReference type="ChEBI" id="CHEBI:57560"/>
        <dbReference type="ChEBI" id="CHEBI:83139"/>
        <dbReference type="ChEBI" id="CHEBI:456215"/>
        <dbReference type="EC" id="6.2.1.3"/>
    </reaction>
    <physiologicalReaction direction="left-to-right" evidence="6">
        <dbReference type="Rhea" id="RHEA:15422"/>
    </physiologicalReaction>
</comment>
<feature type="domain" description="AMP-dependent synthetase/ligase" evidence="9">
    <location>
        <begin position="120"/>
        <end position="531"/>
    </location>
</feature>
<protein>
    <recommendedName>
        <fullName evidence="7">long-chain-fatty-acid--CoA ligase</fullName>
        <ecNumber evidence="7">6.2.1.3</ecNumber>
    </recommendedName>
</protein>
<dbReference type="STRING" id="6526.A0A2C9JI37"/>
<dbReference type="GO" id="GO:0005783">
    <property type="term" value="C:endoplasmic reticulum"/>
    <property type="evidence" value="ECO:0007669"/>
    <property type="project" value="TreeGrafter"/>
</dbReference>
<dbReference type="GO" id="GO:0035336">
    <property type="term" value="P:long-chain fatty-acyl-CoA metabolic process"/>
    <property type="evidence" value="ECO:0007669"/>
    <property type="project" value="TreeGrafter"/>
</dbReference>
<evidence type="ECO:0000256" key="6">
    <source>
        <dbReference type="ARBA" id="ARBA00024484"/>
    </source>
</evidence>
<dbReference type="InterPro" id="IPR000873">
    <property type="entry name" value="AMP-dep_synth/lig_dom"/>
</dbReference>
<evidence type="ECO:0000256" key="1">
    <source>
        <dbReference type="ARBA" id="ARBA00006432"/>
    </source>
</evidence>
<dbReference type="PANTHER" id="PTHR43272">
    <property type="entry name" value="LONG-CHAIN-FATTY-ACID--COA LIGASE"/>
    <property type="match status" value="1"/>
</dbReference>
<keyword evidence="3" id="KW-0547">Nucleotide-binding</keyword>
<evidence type="ECO:0000256" key="3">
    <source>
        <dbReference type="ARBA" id="ARBA00022741"/>
    </source>
</evidence>
<dbReference type="Proteomes" id="UP000076420">
    <property type="component" value="Unassembled WGS sequence"/>
</dbReference>
<dbReference type="SUPFAM" id="SSF56801">
    <property type="entry name" value="Acetyl-CoA synthetase-like"/>
    <property type="match status" value="1"/>
</dbReference>
<reference evidence="10" key="1">
    <citation type="submission" date="2020-05" db="UniProtKB">
        <authorList>
            <consortium name="EnsemblMetazoa"/>
        </authorList>
    </citation>
    <scope>IDENTIFICATION</scope>
    <source>
        <strain evidence="10">BB02</strain>
    </source>
</reference>